<sequence>MTVALLSPAARRDLLAAIRWIAQDDPGAARALRDTIARTAQRIGTHPLAGVLRPDLAAPPYRFVSLTGFPYILVYNAERQPPLIVRILHGARDLPVLLGDLSRNLPDG</sequence>
<evidence type="ECO:0000313" key="4">
    <source>
        <dbReference type="Proteomes" id="UP000652760"/>
    </source>
</evidence>
<dbReference type="InterPro" id="IPR051803">
    <property type="entry name" value="TA_system_RelE-like_toxin"/>
</dbReference>
<keyword evidence="4" id="KW-1185">Reference proteome</keyword>
<protein>
    <submittedName>
        <fullName evidence="3">Type II toxin-antitoxin system RelE/ParE family toxin</fullName>
    </submittedName>
</protein>
<evidence type="ECO:0000256" key="2">
    <source>
        <dbReference type="ARBA" id="ARBA00022649"/>
    </source>
</evidence>
<evidence type="ECO:0000256" key="1">
    <source>
        <dbReference type="ARBA" id="ARBA00006226"/>
    </source>
</evidence>
<comment type="caution">
    <text evidence="3">The sequence shown here is derived from an EMBL/GenBank/DDBJ whole genome shotgun (WGS) entry which is preliminary data.</text>
</comment>
<dbReference type="Pfam" id="PF05016">
    <property type="entry name" value="ParE_toxin"/>
    <property type="match status" value="1"/>
</dbReference>
<name>A0ABS1F286_9PROT</name>
<accession>A0ABS1F286</accession>
<dbReference type="Gene3D" id="3.30.2310.20">
    <property type="entry name" value="RelE-like"/>
    <property type="match status" value="1"/>
</dbReference>
<comment type="similarity">
    <text evidence="1">Belongs to the RelE toxin family.</text>
</comment>
<evidence type="ECO:0000313" key="3">
    <source>
        <dbReference type="EMBL" id="MBK1837530.1"/>
    </source>
</evidence>
<organism evidence="3 4">
    <name type="scientific">Azospirillum endophyticum</name>
    <dbReference type="NCBI Taxonomy" id="2800326"/>
    <lineage>
        <taxon>Bacteria</taxon>
        <taxon>Pseudomonadati</taxon>
        <taxon>Pseudomonadota</taxon>
        <taxon>Alphaproteobacteria</taxon>
        <taxon>Rhodospirillales</taxon>
        <taxon>Azospirillaceae</taxon>
        <taxon>Azospirillum</taxon>
    </lineage>
</organism>
<dbReference type="Proteomes" id="UP000652760">
    <property type="component" value="Unassembled WGS sequence"/>
</dbReference>
<proteinExistence type="inferred from homology"/>
<dbReference type="EMBL" id="JAENHM010000028">
    <property type="protein sequence ID" value="MBK1837530.1"/>
    <property type="molecule type" value="Genomic_DNA"/>
</dbReference>
<dbReference type="PANTHER" id="PTHR33755:SF8">
    <property type="entry name" value="TOXIN PARE2"/>
    <property type="match status" value="1"/>
</dbReference>
<dbReference type="InterPro" id="IPR035093">
    <property type="entry name" value="RelE/ParE_toxin_dom_sf"/>
</dbReference>
<reference evidence="4" key="1">
    <citation type="submission" date="2021-01" db="EMBL/GenBank/DDBJ databases">
        <title>Genome public.</title>
        <authorList>
            <person name="Liu C."/>
            <person name="Sun Q."/>
        </authorList>
    </citation>
    <scope>NUCLEOTIDE SEQUENCE [LARGE SCALE GENOMIC DNA]</scope>
    <source>
        <strain evidence="4">YIM B02556</strain>
    </source>
</reference>
<dbReference type="RefSeq" id="WP_200192208.1">
    <property type="nucleotide sequence ID" value="NZ_JAENHM010000028.1"/>
</dbReference>
<gene>
    <name evidence="3" type="ORF">JHL17_08905</name>
</gene>
<keyword evidence="2" id="KW-1277">Toxin-antitoxin system</keyword>
<dbReference type="PANTHER" id="PTHR33755">
    <property type="entry name" value="TOXIN PARE1-RELATED"/>
    <property type="match status" value="1"/>
</dbReference>
<dbReference type="InterPro" id="IPR007712">
    <property type="entry name" value="RelE/ParE_toxin"/>
</dbReference>